<feature type="compositionally biased region" description="Low complexity" evidence="2">
    <location>
        <begin position="28"/>
        <end position="42"/>
    </location>
</feature>
<keyword evidence="1" id="KW-0175">Coiled coil</keyword>
<evidence type="ECO:0000313" key="4">
    <source>
        <dbReference type="Proteomes" id="UP000444721"/>
    </source>
</evidence>
<dbReference type="VEuPathDB" id="AmoebaDB:NfTy_053760"/>
<organism evidence="3 4">
    <name type="scientific">Naegleria fowleri</name>
    <name type="common">Brain eating amoeba</name>
    <dbReference type="NCBI Taxonomy" id="5763"/>
    <lineage>
        <taxon>Eukaryota</taxon>
        <taxon>Discoba</taxon>
        <taxon>Heterolobosea</taxon>
        <taxon>Tetramitia</taxon>
        <taxon>Eutetramitia</taxon>
        <taxon>Vahlkampfiidae</taxon>
        <taxon>Naegleria</taxon>
    </lineage>
</organism>
<feature type="coiled-coil region" evidence="1">
    <location>
        <begin position="267"/>
        <end position="295"/>
    </location>
</feature>
<reference evidence="3 4" key="1">
    <citation type="journal article" date="2019" name="Sci. Rep.">
        <title>Nanopore sequencing improves the draft genome of the human pathogenic amoeba Naegleria fowleri.</title>
        <authorList>
            <person name="Liechti N."/>
            <person name="Schurch N."/>
            <person name="Bruggmann R."/>
            <person name="Wittwer M."/>
        </authorList>
    </citation>
    <scope>NUCLEOTIDE SEQUENCE [LARGE SCALE GENOMIC DNA]</scope>
    <source>
        <strain evidence="3 4">ATCC 30894</strain>
    </source>
</reference>
<dbReference type="OrthoDB" id="10473335at2759"/>
<dbReference type="EMBL" id="VFQX01000027">
    <property type="protein sequence ID" value="KAF0979218.1"/>
    <property type="molecule type" value="Genomic_DNA"/>
</dbReference>
<dbReference type="GeneID" id="68108779"/>
<feature type="region of interest" description="Disordered" evidence="2">
    <location>
        <begin position="22"/>
        <end position="44"/>
    </location>
</feature>
<dbReference type="RefSeq" id="XP_044563931.1">
    <property type="nucleotide sequence ID" value="XM_044704659.1"/>
</dbReference>
<evidence type="ECO:0000256" key="2">
    <source>
        <dbReference type="SAM" id="MobiDB-lite"/>
    </source>
</evidence>
<comment type="caution">
    <text evidence="3">The sequence shown here is derived from an EMBL/GenBank/DDBJ whole genome shotgun (WGS) entry which is preliminary data.</text>
</comment>
<gene>
    <name evidence="3" type="ORF">FDP41_001561</name>
</gene>
<dbReference type="VEuPathDB" id="AmoebaDB:FDP41_001561"/>
<keyword evidence="4" id="KW-1185">Reference proteome</keyword>
<evidence type="ECO:0000256" key="1">
    <source>
        <dbReference type="SAM" id="Coils"/>
    </source>
</evidence>
<dbReference type="Proteomes" id="UP000444721">
    <property type="component" value="Unassembled WGS sequence"/>
</dbReference>
<dbReference type="VEuPathDB" id="AmoebaDB:NF0075420"/>
<proteinExistence type="predicted"/>
<evidence type="ECO:0000313" key="3">
    <source>
        <dbReference type="EMBL" id="KAF0979218.1"/>
    </source>
</evidence>
<name>A0A6A5BZX3_NAEFO</name>
<protein>
    <submittedName>
        <fullName evidence="3">Uncharacterized protein</fullName>
    </submittedName>
</protein>
<accession>A0A6A5BZX3</accession>
<sequence length="425" mass="49980">MFPLSSEKKNSFLFQAVEKEQETFKPQLSSSPSRLPTTTTSTRRVKERLKEKSKKGYENIVNRLHQHLEKKKLNQHATNKSVYESQAIKMKQMNRLINSIDSWTLHSIEYHLKEKEKLLRNSLPCLTQKTTHYDEKKKEDLIKLATLEAKERCTIRKRVQEKRASLDAYERLLQYQYKRRKSFERGQLTLFKDEYYEEEMNNFMKEGLGSSTIDNMLNTSCNNKSGNLIIALLDSSETMEMELGQPRPVLTSVNIVKRMPDEKLNFLTQEEIKKLEAIKEQKRLENEQVLEMERKRKEEEHTRIMQEQEHYIELEIIDEKERDLNTQEENQPFSEGTCVDELTNSHELEASKEPQLHIHMVVKEIMQNVITRNNIREAVSQIVGNVIFAQSTVCKKERPTNTSDSDIIHNFVSEILARVINLNSC</sequence>
<dbReference type="AlphaFoldDB" id="A0A6A5BZX3"/>